<gene>
    <name evidence="1" type="ORF">CLUMA_CG000315</name>
</gene>
<evidence type="ECO:0000313" key="1">
    <source>
        <dbReference type="EMBL" id="CRK86419.1"/>
    </source>
</evidence>
<dbReference type="AlphaFoldDB" id="A0A1J1HF02"/>
<evidence type="ECO:0000313" key="2">
    <source>
        <dbReference type="Proteomes" id="UP000183832"/>
    </source>
</evidence>
<dbReference type="EMBL" id="CVRI01000001">
    <property type="protein sequence ID" value="CRK86419.1"/>
    <property type="molecule type" value="Genomic_DNA"/>
</dbReference>
<proteinExistence type="predicted"/>
<sequence length="65" mass="7815">MDEHLHWNLNHKILASKKMIEKEKSFLAIPNRWRNIYQHCLPECLSNVTVNFRKILVFSVVCLKH</sequence>
<keyword evidence="2" id="KW-1185">Reference proteome</keyword>
<protein>
    <submittedName>
        <fullName evidence="1">CLUMA_CG000315, isoform A</fullName>
    </submittedName>
</protein>
<dbReference type="Proteomes" id="UP000183832">
    <property type="component" value="Unassembled WGS sequence"/>
</dbReference>
<name>A0A1J1HF02_9DIPT</name>
<organism evidence="1 2">
    <name type="scientific">Clunio marinus</name>
    <dbReference type="NCBI Taxonomy" id="568069"/>
    <lineage>
        <taxon>Eukaryota</taxon>
        <taxon>Metazoa</taxon>
        <taxon>Ecdysozoa</taxon>
        <taxon>Arthropoda</taxon>
        <taxon>Hexapoda</taxon>
        <taxon>Insecta</taxon>
        <taxon>Pterygota</taxon>
        <taxon>Neoptera</taxon>
        <taxon>Endopterygota</taxon>
        <taxon>Diptera</taxon>
        <taxon>Nematocera</taxon>
        <taxon>Chironomoidea</taxon>
        <taxon>Chironomidae</taxon>
        <taxon>Clunio</taxon>
    </lineage>
</organism>
<accession>A0A1J1HF02</accession>
<reference evidence="1 2" key="1">
    <citation type="submission" date="2015-04" db="EMBL/GenBank/DDBJ databases">
        <authorList>
            <person name="Syromyatnikov M.Y."/>
            <person name="Popov V.N."/>
        </authorList>
    </citation>
    <scope>NUCLEOTIDE SEQUENCE [LARGE SCALE GENOMIC DNA]</scope>
</reference>